<dbReference type="STRING" id="310781.SAMN05216259_104441"/>
<evidence type="ECO:0000259" key="1">
    <source>
        <dbReference type="Pfam" id="PF18593"/>
    </source>
</evidence>
<dbReference type="AlphaFoldDB" id="A0A1H0C6S3"/>
<reference evidence="2 3" key="1">
    <citation type="submission" date="2016-10" db="EMBL/GenBank/DDBJ databases">
        <authorList>
            <person name="de Groot N.N."/>
        </authorList>
    </citation>
    <scope>NUCLEOTIDE SEQUENCE [LARGE SCALE GENOMIC DNA]</scope>
    <source>
        <strain evidence="2 3">CGMCC 4.2022</strain>
    </source>
</reference>
<name>A0A1H0C6S3_9ACTN</name>
<dbReference type="InterPro" id="IPR041129">
    <property type="entry name" value="CdiI_2"/>
</dbReference>
<gene>
    <name evidence="2" type="ORF">SAMN05216259_104441</name>
</gene>
<feature type="domain" description="CdiI immunity protein" evidence="1">
    <location>
        <begin position="135"/>
        <end position="219"/>
    </location>
</feature>
<organism evidence="2 3">
    <name type="scientific">Actinacidiphila guanduensis</name>
    <dbReference type="NCBI Taxonomy" id="310781"/>
    <lineage>
        <taxon>Bacteria</taxon>
        <taxon>Bacillati</taxon>
        <taxon>Actinomycetota</taxon>
        <taxon>Actinomycetes</taxon>
        <taxon>Kitasatosporales</taxon>
        <taxon>Streptomycetaceae</taxon>
        <taxon>Actinacidiphila</taxon>
    </lineage>
</organism>
<dbReference type="EMBL" id="FNIE01000004">
    <property type="protein sequence ID" value="SDN53536.1"/>
    <property type="molecule type" value="Genomic_DNA"/>
</dbReference>
<dbReference type="RefSeq" id="WP_093784189.1">
    <property type="nucleotide sequence ID" value="NZ_FNIE01000004.1"/>
</dbReference>
<accession>A0A1H0C6S3</accession>
<protein>
    <recommendedName>
        <fullName evidence="1">CdiI immunity protein domain-containing protein</fullName>
    </recommendedName>
</protein>
<evidence type="ECO:0000313" key="2">
    <source>
        <dbReference type="EMBL" id="SDN53536.1"/>
    </source>
</evidence>
<dbReference type="OrthoDB" id="4135481at2"/>
<sequence>MTQPNIFDDDAPWAEWLPELRMLLEAYAAVPREERFTDTDETPSPAMRAYLRIAAYYPGRAYRATHEILDVLKYGLDEADVADNLASMPPIVAPPGRTREDCLIAMLPHLAAFTEDRERAEPAVPETTWEYRERLPNLAHLLGSYFHQDAEPPYEAAVDDYLAHTWDHQVAAAAREARELLSLCGSEEDTAEGVRMLGAAVLPEPDAVRGWLDRLAGRLDAHLSAQGYRPHPTRDLAYPLHDLRSVVR</sequence>
<dbReference type="Proteomes" id="UP000199341">
    <property type="component" value="Unassembled WGS sequence"/>
</dbReference>
<dbReference type="Pfam" id="PF18593">
    <property type="entry name" value="CdiI_2"/>
    <property type="match status" value="1"/>
</dbReference>
<proteinExistence type="predicted"/>
<keyword evidence="3" id="KW-1185">Reference proteome</keyword>
<evidence type="ECO:0000313" key="3">
    <source>
        <dbReference type="Proteomes" id="UP000199341"/>
    </source>
</evidence>